<reference evidence="1" key="1">
    <citation type="submission" date="2022-02" db="EMBL/GenBank/DDBJ databases">
        <title>Plant Genome Project.</title>
        <authorList>
            <person name="Zhang R.-G."/>
        </authorList>
    </citation>
    <scope>NUCLEOTIDE SEQUENCE</scope>
    <source>
        <strain evidence="1">AT1</strain>
    </source>
</reference>
<gene>
    <name evidence="1" type="ORF">RHMOL_Rhmol11G0138200</name>
</gene>
<sequence length="757" mass="83821">MDHDIVHFVFGVFGNISGLLLLISPTITFMRIIKNKSTEQFSGIPYVMTLLSCLLFVWYGMPFVSEGNMLVITINATGAAVESIYVLIFLIYAPQKDKAKILGLLALGLSVVASVAFVSFFALHGDDRKLVSGFAVCIFSIIMYASPLSVMRTVIKTKSVEYMPFSLSLFVFFGSTSWFIYGLRGNDHFITVPNGLGCGLGAVQLILYAIYRDKKLGETKKANVDGSLVILELGKPDPEKQSDTQRLQNGHGNHKEARLAYAQFRRTGIYHFGIVPLILKACASLSLIRHGRALHCESLKMGIEYNVVVGTSLVSMYAKCGDVLRSRKVFDEMPERNVITWNAMIGGYTVNGNIKEASVLFERMGEHSAVTWIEMIDGFAKSGEIVIARELFERVPVGMKNVAAWTVMVDGYARNGEMEAAKEVFDLMPIRNFFAWSCRVSGYCKSGDVEAAKAVFDMIPERNLVNWNSLISGLAQNGFCEEALDAFAKMLSEGFEPDEVTLASVLSARANLGLLDVGKEIHETIVHEGIKLNHFILNGLVDMYAKCGDLSNARLMFEKISERNECCWNTMISGYAIHGQCKEALELFGRMEASSERPNNLTFLSILSACAHGGFVEEGMETFAKMEKCGLTASIWHYGCIIDLLGRAGRLKEAYDLVKRMPVTPNDTVWGALLGACKVHLDTDMAGRVLEEIGRNSDSGSSNDSHHLLLSNIYAASNEWEKAERMRTNPEKRFQKAPGHSSYMLTNQEMSFCATIT</sequence>
<accession>A0ACC0LRS8</accession>
<organism evidence="1 2">
    <name type="scientific">Rhododendron molle</name>
    <name type="common">Chinese azalea</name>
    <name type="synonym">Azalea mollis</name>
    <dbReference type="NCBI Taxonomy" id="49168"/>
    <lineage>
        <taxon>Eukaryota</taxon>
        <taxon>Viridiplantae</taxon>
        <taxon>Streptophyta</taxon>
        <taxon>Embryophyta</taxon>
        <taxon>Tracheophyta</taxon>
        <taxon>Spermatophyta</taxon>
        <taxon>Magnoliopsida</taxon>
        <taxon>eudicotyledons</taxon>
        <taxon>Gunneridae</taxon>
        <taxon>Pentapetalae</taxon>
        <taxon>asterids</taxon>
        <taxon>Ericales</taxon>
        <taxon>Ericaceae</taxon>
        <taxon>Ericoideae</taxon>
        <taxon>Rhodoreae</taxon>
        <taxon>Rhododendron</taxon>
    </lineage>
</organism>
<comment type="caution">
    <text evidence="1">The sequence shown here is derived from an EMBL/GenBank/DDBJ whole genome shotgun (WGS) entry which is preliminary data.</text>
</comment>
<protein>
    <submittedName>
        <fullName evidence="1">Uncharacterized protein</fullName>
    </submittedName>
</protein>
<evidence type="ECO:0000313" key="1">
    <source>
        <dbReference type="EMBL" id="KAI8531453.1"/>
    </source>
</evidence>
<name>A0ACC0LRS8_RHOML</name>
<dbReference type="EMBL" id="CM046398">
    <property type="protein sequence ID" value="KAI8531453.1"/>
    <property type="molecule type" value="Genomic_DNA"/>
</dbReference>
<proteinExistence type="predicted"/>
<evidence type="ECO:0000313" key="2">
    <source>
        <dbReference type="Proteomes" id="UP001062846"/>
    </source>
</evidence>
<dbReference type="Proteomes" id="UP001062846">
    <property type="component" value="Chromosome 11"/>
</dbReference>
<keyword evidence="2" id="KW-1185">Reference proteome</keyword>